<feature type="region of interest" description="Disordered" evidence="1">
    <location>
        <begin position="39"/>
        <end position="73"/>
    </location>
</feature>
<evidence type="ECO:0000313" key="4">
    <source>
        <dbReference type="WBParaSite" id="Pan_g14699.t1"/>
    </source>
</evidence>
<protein>
    <submittedName>
        <fullName evidence="4">Transmembrane protein</fullName>
    </submittedName>
</protein>
<feature type="signal peptide" evidence="2">
    <location>
        <begin position="1"/>
        <end position="22"/>
    </location>
</feature>
<sequence length="159" mass="17465">MNFVSFVIFVFVGLAVFISVNGTEVIGFPVGVHFHPHKNHTATHNSTALPPSSQTPPTHRHHHHNITSVKPPTKEIRFPANFSLHPHPHSHPTPHHGNYTHHTPSSKPVTAPTPVKLVHHSSVHPHPSIHSKHVTASLVHGGNVPVNRATRVPEHVPLE</sequence>
<dbReference type="WBParaSite" id="Pan_g14699.t1">
    <property type="protein sequence ID" value="Pan_g14699.t1"/>
    <property type="gene ID" value="Pan_g14699"/>
</dbReference>
<feature type="region of interest" description="Disordered" evidence="1">
    <location>
        <begin position="86"/>
        <end position="112"/>
    </location>
</feature>
<organism evidence="3 4">
    <name type="scientific">Panagrellus redivivus</name>
    <name type="common">Microworm</name>
    <dbReference type="NCBI Taxonomy" id="6233"/>
    <lineage>
        <taxon>Eukaryota</taxon>
        <taxon>Metazoa</taxon>
        <taxon>Ecdysozoa</taxon>
        <taxon>Nematoda</taxon>
        <taxon>Chromadorea</taxon>
        <taxon>Rhabditida</taxon>
        <taxon>Tylenchina</taxon>
        <taxon>Panagrolaimomorpha</taxon>
        <taxon>Panagrolaimoidea</taxon>
        <taxon>Panagrolaimidae</taxon>
        <taxon>Panagrellus</taxon>
    </lineage>
</organism>
<evidence type="ECO:0000313" key="3">
    <source>
        <dbReference type="Proteomes" id="UP000492821"/>
    </source>
</evidence>
<reference evidence="4" key="2">
    <citation type="submission" date="2020-10" db="UniProtKB">
        <authorList>
            <consortium name="WormBaseParasite"/>
        </authorList>
    </citation>
    <scope>IDENTIFICATION</scope>
</reference>
<evidence type="ECO:0000256" key="2">
    <source>
        <dbReference type="SAM" id="SignalP"/>
    </source>
</evidence>
<name>A0A7E4ZSE1_PANRE</name>
<dbReference type="Proteomes" id="UP000492821">
    <property type="component" value="Unassembled WGS sequence"/>
</dbReference>
<feature type="compositionally biased region" description="Polar residues" evidence="1">
    <location>
        <begin position="42"/>
        <end position="57"/>
    </location>
</feature>
<accession>A0A7E4ZSE1</accession>
<reference evidence="3" key="1">
    <citation type="journal article" date="2013" name="Genetics">
        <title>The draft genome and transcriptome of Panagrellus redivivus are shaped by the harsh demands of a free-living lifestyle.</title>
        <authorList>
            <person name="Srinivasan J."/>
            <person name="Dillman A.R."/>
            <person name="Macchietto M.G."/>
            <person name="Heikkinen L."/>
            <person name="Lakso M."/>
            <person name="Fracchia K.M."/>
            <person name="Antoshechkin I."/>
            <person name="Mortazavi A."/>
            <person name="Wong G."/>
            <person name="Sternberg P.W."/>
        </authorList>
    </citation>
    <scope>NUCLEOTIDE SEQUENCE [LARGE SCALE GENOMIC DNA]</scope>
    <source>
        <strain evidence="3">MT8872</strain>
    </source>
</reference>
<keyword evidence="2" id="KW-0732">Signal</keyword>
<evidence type="ECO:0000256" key="1">
    <source>
        <dbReference type="SAM" id="MobiDB-lite"/>
    </source>
</evidence>
<dbReference type="AlphaFoldDB" id="A0A7E4ZSE1"/>
<feature type="chain" id="PRO_5028868847" evidence="2">
    <location>
        <begin position="23"/>
        <end position="159"/>
    </location>
</feature>
<proteinExistence type="predicted"/>
<keyword evidence="3" id="KW-1185">Reference proteome</keyword>